<keyword evidence="1" id="KW-1133">Transmembrane helix</keyword>
<proteinExistence type="predicted"/>
<evidence type="ECO:0000313" key="2">
    <source>
        <dbReference type="EMBL" id="MFC7613226.1"/>
    </source>
</evidence>
<dbReference type="Proteomes" id="UP001596512">
    <property type="component" value="Unassembled WGS sequence"/>
</dbReference>
<evidence type="ECO:0000256" key="1">
    <source>
        <dbReference type="SAM" id="Phobius"/>
    </source>
</evidence>
<keyword evidence="3" id="KW-1185">Reference proteome</keyword>
<organism evidence="2 3">
    <name type="scientific">Actinokineospora soli</name>
    <dbReference type="NCBI Taxonomy" id="1048753"/>
    <lineage>
        <taxon>Bacteria</taxon>
        <taxon>Bacillati</taxon>
        <taxon>Actinomycetota</taxon>
        <taxon>Actinomycetes</taxon>
        <taxon>Pseudonocardiales</taxon>
        <taxon>Pseudonocardiaceae</taxon>
        <taxon>Actinokineospora</taxon>
    </lineage>
</organism>
<comment type="caution">
    <text evidence="2">The sequence shown here is derived from an EMBL/GenBank/DDBJ whole genome shotgun (WGS) entry which is preliminary data.</text>
</comment>
<dbReference type="EMBL" id="JBHTEY010000004">
    <property type="protein sequence ID" value="MFC7613226.1"/>
    <property type="molecule type" value="Genomic_DNA"/>
</dbReference>
<feature type="transmembrane region" description="Helical" evidence="1">
    <location>
        <begin position="12"/>
        <end position="36"/>
    </location>
</feature>
<keyword evidence="1" id="KW-0812">Transmembrane</keyword>
<protein>
    <submittedName>
        <fullName evidence="2">Uncharacterized protein</fullName>
    </submittedName>
</protein>
<reference evidence="3" key="1">
    <citation type="journal article" date="2019" name="Int. J. Syst. Evol. Microbiol.">
        <title>The Global Catalogue of Microorganisms (GCM) 10K type strain sequencing project: providing services to taxonomists for standard genome sequencing and annotation.</title>
        <authorList>
            <consortium name="The Broad Institute Genomics Platform"/>
            <consortium name="The Broad Institute Genome Sequencing Center for Infectious Disease"/>
            <person name="Wu L."/>
            <person name="Ma J."/>
        </authorList>
    </citation>
    <scope>NUCLEOTIDE SEQUENCE [LARGE SCALE GENOMIC DNA]</scope>
    <source>
        <strain evidence="3">JCM 17695</strain>
    </source>
</reference>
<gene>
    <name evidence="2" type="ORF">ACFQV2_06000</name>
</gene>
<name>A0ABW2TIJ9_9PSEU</name>
<keyword evidence="1" id="KW-0472">Membrane</keyword>
<accession>A0ABW2TIJ9</accession>
<evidence type="ECO:0000313" key="3">
    <source>
        <dbReference type="Proteomes" id="UP001596512"/>
    </source>
</evidence>
<feature type="transmembrane region" description="Helical" evidence="1">
    <location>
        <begin position="56"/>
        <end position="80"/>
    </location>
</feature>
<sequence length="85" mass="8691">MVTLHGGMGPVVGRVVTVFAALLGLGIVLRLIAAILDPVLPAGLLAVLTAGWDMLVGIVMPALAPIVALLILGGLVWVFVGKRSR</sequence>